<evidence type="ECO:0000256" key="7">
    <source>
        <dbReference type="ARBA" id="ARBA00022741"/>
    </source>
</evidence>
<dbReference type="PANTHER" id="PTHR34299:SF1">
    <property type="entry name" value="DIACYLGLYCEROL KINASE"/>
    <property type="match status" value="1"/>
</dbReference>
<evidence type="ECO:0000256" key="8">
    <source>
        <dbReference type="ARBA" id="ARBA00022777"/>
    </source>
</evidence>
<dbReference type="Pfam" id="PF01219">
    <property type="entry name" value="DAGK_prokar"/>
    <property type="match status" value="1"/>
</dbReference>
<comment type="cofactor">
    <cofactor evidence="18">
        <name>Mg(2+)</name>
        <dbReference type="ChEBI" id="CHEBI:18420"/>
    </cofactor>
    <text evidence="18">Mn(2+), Zn(2+), Cd(2+) and Co(2+) support activity to lesser extents.</text>
</comment>
<dbReference type="GO" id="GO:0005524">
    <property type="term" value="F:ATP binding"/>
    <property type="evidence" value="ECO:0007669"/>
    <property type="project" value="UniProtKB-KW"/>
</dbReference>
<feature type="transmembrane region" description="Helical" evidence="19">
    <location>
        <begin position="32"/>
        <end position="51"/>
    </location>
</feature>
<keyword evidence="9 17" id="KW-0067">ATP-binding</keyword>
<gene>
    <name evidence="20" type="ORF">A2209_00595</name>
</gene>
<dbReference type="EMBL" id="MGBG01000024">
    <property type="protein sequence ID" value="OGK61979.1"/>
    <property type="molecule type" value="Genomic_DNA"/>
</dbReference>
<dbReference type="PANTHER" id="PTHR34299">
    <property type="entry name" value="DIACYLGLYCEROL KINASE"/>
    <property type="match status" value="1"/>
</dbReference>
<feature type="binding site" evidence="17">
    <location>
        <begin position="95"/>
        <end position="96"/>
    </location>
    <ligand>
        <name>ATP</name>
        <dbReference type="ChEBI" id="CHEBI:30616"/>
    </ligand>
</feature>
<dbReference type="Gene3D" id="1.10.287.3610">
    <property type="match status" value="1"/>
</dbReference>
<comment type="subcellular location">
    <subcellularLocation>
        <location evidence="1">Cell membrane</location>
        <topology evidence="1">Multi-pass membrane protein</topology>
    </subcellularLocation>
</comment>
<evidence type="ECO:0000256" key="14">
    <source>
        <dbReference type="ARBA" id="ARBA00023264"/>
    </source>
</evidence>
<evidence type="ECO:0000256" key="6">
    <source>
        <dbReference type="ARBA" id="ARBA00022692"/>
    </source>
</evidence>
<keyword evidence="7 17" id="KW-0547">Nucleotide-binding</keyword>
<evidence type="ECO:0000256" key="2">
    <source>
        <dbReference type="ARBA" id="ARBA00005967"/>
    </source>
</evidence>
<keyword evidence="6 19" id="KW-0812">Transmembrane</keyword>
<evidence type="ECO:0000256" key="16">
    <source>
        <dbReference type="PIRSR" id="PIRSR600829-2"/>
    </source>
</evidence>
<comment type="similarity">
    <text evidence="2">Belongs to the bacterial diacylglycerol kinase family.</text>
</comment>
<evidence type="ECO:0000256" key="13">
    <source>
        <dbReference type="ARBA" id="ARBA00023209"/>
    </source>
</evidence>
<evidence type="ECO:0000256" key="3">
    <source>
        <dbReference type="ARBA" id="ARBA00022475"/>
    </source>
</evidence>
<accession>A0A1F7K275</accession>
<evidence type="ECO:0000256" key="15">
    <source>
        <dbReference type="PIRSR" id="PIRSR600829-1"/>
    </source>
</evidence>
<feature type="binding site" evidence="18">
    <location>
        <position position="77"/>
    </location>
    <ligand>
        <name>a divalent metal cation</name>
        <dbReference type="ChEBI" id="CHEBI:60240"/>
    </ligand>
</feature>
<keyword evidence="18" id="KW-0460">Magnesium</keyword>
<proteinExistence type="inferred from homology"/>
<keyword evidence="18" id="KW-0479">Metal-binding</keyword>
<dbReference type="GO" id="GO:0008654">
    <property type="term" value="P:phospholipid biosynthetic process"/>
    <property type="evidence" value="ECO:0007669"/>
    <property type="project" value="UniProtKB-KW"/>
</dbReference>
<evidence type="ECO:0000256" key="17">
    <source>
        <dbReference type="PIRSR" id="PIRSR600829-3"/>
    </source>
</evidence>
<keyword evidence="12 19" id="KW-0472">Membrane</keyword>
<protein>
    <recommendedName>
        <fullName evidence="22">Diacylglycerol kinase</fullName>
    </recommendedName>
</protein>
<name>A0A1F7K275_9BACT</name>
<feature type="binding site" evidence="16">
    <location>
        <position position="70"/>
    </location>
    <ligand>
        <name>substrate</name>
    </ligand>
</feature>
<evidence type="ECO:0000256" key="19">
    <source>
        <dbReference type="SAM" id="Phobius"/>
    </source>
</evidence>
<sequence>MMDKYVKIRTVKAGFKNALSGLYWAFKTQINFKIHTLGLVIALSLALIFKINYYEWLILITVITGVLTLELVNTSLEQTTDAITEQYNKVIKQAKDVSAAAVLIYALYSLIIAALIFGPKLNELLN</sequence>
<keyword evidence="13" id="KW-0594">Phospholipid biosynthesis</keyword>
<dbReference type="Proteomes" id="UP000178450">
    <property type="component" value="Unassembled WGS sequence"/>
</dbReference>
<feature type="binding site" evidence="17">
    <location>
        <position position="77"/>
    </location>
    <ligand>
        <name>ATP</name>
        <dbReference type="ChEBI" id="CHEBI:30616"/>
    </ligand>
</feature>
<dbReference type="CDD" id="cd14265">
    <property type="entry name" value="UDPK_IM_like"/>
    <property type="match status" value="1"/>
</dbReference>
<dbReference type="GO" id="GO:0046872">
    <property type="term" value="F:metal ion binding"/>
    <property type="evidence" value="ECO:0007669"/>
    <property type="project" value="UniProtKB-KW"/>
</dbReference>
<keyword evidence="5" id="KW-0808">Transferase</keyword>
<dbReference type="GO" id="GO:0016301">
    <property type="term" value="F:kinase activity"/>
    <property type="evidence" value="ECO:0007669"/>
    <property type="project" value="UniProtKB-KW"/>
</dbReference>
<keyword evidence="3" id="KW-1003">Cell membrane</keyword>
<dbReference type="AlphaFoldDB" id="A0A1F7K275"/>
<comment type="caution">
    <text evidence="20">The sequence shown here is derived from an EMBL/GenBank/DDBJ whole genome shotgun (WGS) entry which is preliminary data.</text>
</comment>
<reference evidence="20 21" key="1">
    <citation type="journal article" date="2016" name="Nat. Commun.">
        <title>Thousands of microbial genomes shed light on interconnected biogeochemical processes in an aquifer system.</title>
        <authorList>
            <person name="Anantharaman K."/>
            <person name="Brown C.T."/>
            <person name="Hug L.A."/>
            <person name="Sharon I."/>
            <person name="Castelle C.J."/>
            <person name="Probst A.J."/>
            <person name="Thomas B.C."/>
            <person name="Singh A."/>
            <person name="Wilkins M.J."/>
            <person name="Karaoz U."/>
            <person name="Brodie E.L."/>
            <person name="Williams K.H."/>
            <person name="Hubbard S.S."/>
            <person name="Banfield J.F."/>
        </authorList>
    </citation>
    <scope>NUCLEOTIDE SEQUENCE [LARGE SCALE GENOMIC DNA]</scope>
</reference>
<feature type="active site" description="Proton acceptor" evidence="15">
    <location>
        <position position="70"/>
    </location>
</feature>
<feature type="transmembrane region" description="Helical" evidence="19">
    <location>
        <begin position="57"/>
        <end position="76"/>
    </location>
</feature>
<evidence type="ECO:0000256" key="18">
    <source>
        <dbReference type="PIRSR" id="PIRSR600829-4"/>
    </source>
</evidence>
<evidence type="ECO:0000256" key="4">
    <source>
        <dbReference type="ARBA" id="ARBA00022516"/>
    </source>
</evidence>
<evidence type="ECO:0000256" key="9">
    <source>
        <dbReference type="ARBA" id="ARBA00022840"/>
    </source>
</evidence>
<organism evidence="20 21">
    <name type="scientific">Candidatus Roizmanbacteria bacterium RIFOXYA1_FULL_41_12</name>
    <dbReference type="NCBI Taxonomy" id="1802082"/>
    <lineage>
        <taxon>Bacteria</taxon>
        <taxon>Candidatus Roizmaniibacteriota</taxon>
    </lineage>
</organism>
<evidence type="ECO:0000313" key="20">
    <source>
        <dbReference type="EMBL" id="OGK61979.1"/>
    </source>
</evidence>
<keyword evidence="10 19" id="KW-1133">Transmembrane helix</keyword>
<keyword evidence="11" id="KW-0443">Lipid metabolism</keyword>
<evidence type="ECO:0000256" key="1">
    <source>
        <dbReference type="ARBA" id="ARBA00004651"/>
    </source>
</evidence>
<evidence type="ECO:0000256" key="10">
    <source>
        <dbReference type="ARBA" id="ARBA00022989"/>
    </source>
</evidence>
<dbReference type="GO" id="GO:0005886">
    <property type="term" value="C:plasma membrane"/>
    <property type="evidence" value="ECO:0007669"/>
    <property type="project" value="UniProtKB-SubCell"/>
</dbReference>
<keyword evidence="14" id="KW-1208">Phospholipid metabolism</keyword>
<evidence type="ECO:0000256" key="12">
    <source>
        <dbReference type="ARBA" id="ARBA00023136"/>
    </source>
</evidence>
<feature type="transmembrane region" description="Helical" evidence="19">
    <location>
        <begin position="97"/>
        <end position="117"/>
    </location>
</feature>
<evidence type="ECO:0000313" key="21">
    <source>
        <dbReference type="Proteomes" id="UP000178450"/>
    </source>
</evidence>
<keyword evidence="4" id="KW-0444">Lipid biosynthesis</keyword>
<dbReference type="InterPro" id="IPR033717">
    <property type="entry name" value="UDPK"/>
</dbReference>
<evidence type="ECO:0000256" key="11">
    <source>
        <dbReference type="ARBA" id="ARBA00023098"/>
    </source>
</evidence>
<evidence type="ECO:0008006" key="22">
    <source>
        <dbReference type="Google" id="ProtNLM"/>
    </source>
</evidence>
<evidence type="ECO:0000256" key="5">
    <source>
        <dbReference type="ARBA" id="ARBA00022679"/>
    </source>
</evidence>
<dbReference type="InterPro" id="IPR000829">
    <property type="entry name" value="DAGK"/>
</dbReference>
<dbReference type="InterPro" id="IPR036945">
    <property type="entry name" value="DAGK_sf"/>
</dbReference>
<keyword evidence="8" id="KW-0418">Kinase</keyword>